<proteinExistence type="inferred from homology"/>
<evidence type="ECO:0000313" key="4">
    <source>
        <dbReference type="Proteomes" id="UP000494206"/>
    </source>
</evidence>
<keyword evidence="4" id="KW-1185">Reference proteome</keyword>
<comment type="caution">
    <text evidence="3">The sequence shown here is derived from an EMBL/GenBank/DDBJ whole genome shotgun (WGS) entry which is preliminary data.</text>
</comment>
<dbReference type="Pfam" id="PF01722">
    <property type="entry name" value="BolA"/>
    <property type="match status" value="1"/>
</dbReference>
<dbReference type="GO" id="GO:0005759">
    <property type="term" value="C:mitochondrial matrix"/>
    <property type="evidence" value="ECO:0007669"/>
    <property type="project" value="TreeGrafter"/>
</dbReference>
<name>A0A8S1FAF5_9PELO</name>
<evidence type="ECO:0008006" key="5">
    <source>
        <dbReference type="Google" id="ProtNLM"/>
    </source>
</evidence>
<organism evidence="3 4">
    <name type="scientific">Caenorhabditis bovis</name>
    <dbReference type="NCBI Taxonomy" id="2654633"/>
    <lineage>
        <taxon>Eukaryota</taxon>
        <taxon>Metazoa</taxon>
        <taxon>Ecdysozoa</taxon>
        <taxon>Nematoda</taxon>
        <taxon>Chromadorea</taxon>
        <taxon>Rhabditida</taxon>
        <taxon>Rhabditina</taxon>
        <taxon>Rhabditomorpha</taxon>
        <taxon>Rhabditoidea</taxon>
        <taxon>Rhabditidae</taxon>
        <taxon>Peloderinae</taxon>
        <taxon>Caenorhabditis</taxon>
    </lineage>
</organism>
<dbReference type="InterPro" id="IPR002634">
    <property type="entry name" value="BolA"/>
</dbReference>
<dbReference type="AlphaFoldDB" id="A0A8S1FAF5"/>
<dbReference type="SUPFAM" id="SSF82657">
    <property type="entry name" value="BolA-like"/>
    <property type="match status" value="1"/>
</dbReference>
<evidence type="ECO:0000256" key="2">
    <source>
        <dbReference type="RuleBase" id="RU003860"/>
    </source>
</evidence>
<evidence type="ECO:0000256" key="1">
    <source>
        <dbReference type="ARBA" id="ARBA00005578"/>
    </source>
</evidence>
<dbReference type="InterPro" id="IPR036065">
    <property type="entry name" value="BolA-like_sf"/>
</dbReference>
<gene>
    <name evidence="3" type="ORF">CBOVIS_LOCUS12219</name>
</gene>
<dbReference type="InterPro" id="IPR052275">
    <property type="entry name" value="Mt_Fe-S_assembly_factor"/>
</dbReference>
<reference evidence="3 4" key="1">
    <citation type="submission" date="2020-04" db="EMBL/GenBank/DDBJ databases">
        <authorList>
            <person name="Laetsch R D."/>
            <person name="Stevens L."/>
            <person name="Kumar S."/>
            <person name="Blaxter L. M."/>
        </authorList>
    </citation>
    <scope>NUCLEOTIDE SEQUENCE [LARGE SCALE GENOMIC DNA]</scope>
</reference>
<dbReference type="PIRSF" id="PIRSF003113">
    <property type="entry name" value="BolA"/>
    <property type="match status" value="1"/>
</dbReference>
<sequence length="101" mass="11052">MIRSARQALFASFRLHSSCCGHELTAAEQKMKEMLEKGIEGCTKVEVHDISNGCGSMYDVVVEATSFKGKAKVAQHKIVTGILREQIKDMHGLTIKTKAAS</sequence>
<accession>A0A8S1FAF5</accession>
<dbReference type="PANTHER" id="PTHR46188:SF1">
    <property type="entry name" value="BOLA-LIKE PROTEIN 3"/>
    <property type="match status" value="1"/>
</dbReference>
<dbReference type="Gene3D" id="3.30.300.90">
    <property type="entry name" value="BolA-like"/>
    <property type="match status" value="1"/>
</dbReference>
<comment type="similarity">
    <text evidence="1 2">Belongs to the BolA/IbaG family.</text>
</comment>
<evidence type="ECO:0000313" key="3">
    <source>
        <dbReference type="EMBL" id="CAB3410740.1"/>
    </source>
</evidence>
<protein>
    <recommendedName>
        <fullName evidence="5">BolA-like protein 3</fullName>
    </recommendedName>
</protein>
<dbReference type="PANTHER" id="PTHR46188">
    <property type="entry name" value="BOLA-LIKE PROTEIN 3"/>
    <property type="match status" value="1"/>
</dbReference>
<dbReference type="EMBL" id="CADEPM010000011">
    <property type="protein sequence ID" value="CAB3410740.1"/>
    <property type="molecule type" value="Genomic_DNA"/>
</dbReference>
<dbReference type="OrthoDB" id="203381at2759"/>
<dbReference type="Proteomes" id="UP000494206">
    <property type="component" value="Unassembled WGS sequence"/>
</dbReference>